<dbReference type="AlphaFoldDB" id="A0A8J5R567"/>
<comment type="caution">
    <text evidence="2">The sequence shown here is derived from an EMBL/GenBank/DDBJ whole genome shotgun (WGS) entry which is preliminary data.</text>
</comment>
<feature type="region of interest" description="Disordered" evidence="1">
    <location>
        <begin position="55"/>
        <end position="76"/>
    </location>
</feature>
<name>A0A8J5R567_ZIZPA</name>
<accession>A0A8J5R567</accession>
<sequence length="558" mass="60553">MTRGEGRGGKETAEDGGKVMGPLFPRLHVNDAARSGGPRAPPRNKMALYEQLTVPSHRSIAPTSNRSGGGSSLVPSTSASQVCGFDGALFQPFNVPLNGPGHSMEKINSNSINRQINGSRKDSGMLFTQTKGMDNYASGSVADLECITGWKISPDQVVCAIGRKHFWKARRAIMNQQRVFSAQVFELHKLVKVQKLIAASPHVLIEGDPCLGNALLGSKNKLAEENLKAQPLLVACKDDVIVQPSLEEPELLKEYTEENPLSPHVTGLGGSGHRDQAETNDISKSNLQATPVASDNIQNNWGIQLQPPQNQWLVPVMSPSEGLVYKPYSGPCPPAGSLLAPFYGDCTPLSLPSTTGDFMNSAYGVPVPHRQQHIGAPVVPMNYFPPFTVPVMNPVALAPAVEQGTHPSMPQPYGNFEQHSRISCNMARPSGIWRFHASRDGEAQASSASSPFDRLQCGVSGPVSAFPTASVQNNQPQLTSGSQDNQTNVIRFVNVEEKSFARLWLRQSYGPCGYNAMMTMKVTGLLCPGLLKLWPLWLQCYDDYQSDWTSTVGRRHGQ</sequence>
<protein>
    <submittedName>
        <fullName evidence="2">Uncharacterized protein</fullName>
    </submittedName>
</protein>
<dbReference type="EMBL" id="JAAALK010000288">
    <property type="protein sequence ID" value="KAG8051605.1"/>
    <property type="molecule type" value="Genomic_DNA"/>
</dbReference>
<evidence type="ECO:0000313" key="3">
    <source>
        <dbReference type="Proteomes" id="UP000729402"/>
    </source>
</evidence>
<feature type="region of interest" description="Disordered" evidence="1">
    <location>
        <begin position="1"/>
        <end position="22"/>
    </location>
</feature>
<dbReference type="InterPro" id="IPR039319">
    <property type="entry name" value="ELF3-like"/>
</dbReference>
<keyword evidence="3" id="KW-1185">Reference proteome</keyword>
<feature type="compositionally biased region" description="Polar residues" evidence="1">
    <location>
        <begin position="55"/>
        <end position="66"/>
    </location>
</feature>
<gene>
    <name evidence="2" type="ORF">GUJ93_ZPchr0001g31516</name>
</gene>
<feature type="compositionally biased region" description="Basic and acidic residues" evidence="1">
    <location>
        <begin position="1"/>
        <end position="17"/>
    </location>
</feature>
<dbReference type="GO" id="GO:2000028">
    <property type="term" value="P:regulation of photoperiodism, flowering"/>
    <property type="evidence" value="ECO:0007669"/>
    <property type="project" value="InterPro"/>
</dbReference>
<evidence type="ECO:0000313" key="2">
    <source>
        <dbReference type="EMBL" id="KAG8051605.1"/>
    </source>
</evidence>
<reference evidence="2" key="1">
    <citation type="journal article" date="2021" name="bioRxiv">
        <title>Whole Genome Assembly and Annotation of Northern Wild Rice, Zizania palustris L., Supports a Whole Genome Duplication in the Zizania Genus.</title>
        <authorList>
            <person name="Haas M."/>
            <person name="Kono T."/>
            <person name="Macchietto M."/>
            <person name="Millas R."/>
            <person name="McGilp L."/>
            <person name="Shao M."/>
            <person name="Duquette J."/>
            <person name="Hirsch C.N."/>
            <person name="Kimball J."/>
        </authorList>
    </citation>
    <scope>NUCLEOTIDE SEQUENCE</scope>
    <source>
        <tissue evidence="2">Fresh leaf tissue</tissue>
    </source>
</reference>
<dbReference type="OrthoDB" id="1939092at2759"/>
<dbReference type="PANTHER" id="PTHR34281">
    <property type="entry name" value="PROTEIN EARLY FLOWERING 3"/>
    <property type="match status" value="1"/>
</dbReference>
<proteinExistence type="predicted"/>
<organism evidence="2 3">
    <name type="scientific">Zizania palustris</name>
    <name type="common">Northern wild rice</name>
    <dbReference type="NCBI Taxonomy" id="103762"/>
    <lineage>
        <taxon>Eukaryota</taxon>
        <taxon>Viridiplantae</taxon>
        <taxon>Streptophyta</taxon>
        <taxon>Embryophyta</taxon>
        <taxon>Tracheophyta</taxon>
        <taxon>Spermatophyta</taxon>
        <taxon>Magnoliopsida</taxon>
        <taxon>Liliopsida</taxon>
        <taxon>Poales</taxon>
        <taxon>Poaceae</taxon>
        <taxon>BOP clade</taxon>
        <taxon>Oryzoideae</taxon>
        <taxon>Oryzeae</taxon>
        <taxon>Zizaniinae</taxon>
        <taxon>Zizania</taxon>
    </lineage>
</organism>
<dbReference type="Proteomes" id="UP000729402">
    <property type="component" value="Unassembled WGS sequence"/>
</dbReference>
<dbReference type="PANTHER" id="PTHR34281:SF2">
    <property type="entry name" value="PROTEIN EARLY FLOWERING 3"/>
    <property type="match status" value="1"/>
</dbReference>
<reference evidence="2" key="2">
    <citation type="submission" date="2021-02" db="EMBL/GenBank/DDBJ databases">
        <authorList>
            <person name="Kimball J.A."/>
            <person name="Haas M.W."/>
            <person name="Macchietto M."/>
            <person name="Kono T."/>
            <person name="Duquette J."/>
            <person name="Shao M."/>
        </authorList>
    </citation>
    <scope>NUCLEOTIDE SEQUENCE</scope>
    <source>
        <tissue evidence="2">Fresh leaf tissue</tissue>
    </source>
</reference>
<evidence type="ECO:0000256" key="1">
    <source>
        <dbReference type="SAM" id="MobiDB-lite"/>
    </source>
</evidence>